<dbReference type="EMBL" id="BQKC01000001">
    <property type="protein sequence ID" value="GJM55981.1"/>
    <property type="molecule type" value="Genomic_DNA"/>
</dbReference>
<sequence>MNRFVGTRALCAVLAGTLTVGAGVALVGCDASTPATATQGQGVQGRRFTVPQAYFGSKDEGASRRALEEAGGTDIVRDSDGNYTVTMSDAAFEAFCEADLDRTRQLLDAIPNSPDFPQVSAIAYNDGLTEVTLTCTKAGMGSQGENAASTVIYAACLHQVIVGDDLACTVRLVDGQGQVLDTYGAPADA</sequence>
<feature type="chain" id="PRO_5043674722" description="Lipoprotein" evidence="1">
    <location>
        <begin position="23"/>
        <end position="189"/>
    </location>
</feature>
<reference evidence="2" key="1">
    <citation type="journal article" date="2022" name="Int. J. Syst. Evol. Microbiol.">
        <title>Granulimonas faecalis gen. nov., sp. nov., and Leptogranulimonas caecicola gen. nov., sp. nov., novel lactate-producing Atopobiaceae bacteria isolated from mouse intestines, and an emended description of the family Atopobiaceae.</title>
        <authorList>
            <person name="Morinaga K."/>
            <person name="Kusada H."/>
            <person name="Sakamoto S."/>
            <person name="Murakami T."/>
            <person name="Toyoda A."/>
            <person name="Mori H."/>
            <person name="Meng X.Y."/>
            <person name="Takashino M."/>
            <person name="Murotomi K."/>
            <person name="Tamaki H."/>
        </authorList>
    </citation>
    <scope>NUCLEOTIDE SEQUENCE</scope>
    <source>
        <strain evidence="2">OPF53</strain>
    </source>
</reference>
<accession>A0AAV5B6I3</accession>
<dbReference type="RefSeq" id="WP_265590988.1">
    <property type="nucleotide sequence ID" value="NZ_BQKC01000001.1"/>
</dbReference>
<keyword evidence="3" id="KW-1185">Reference proteome</keyword>
<evidence type="ECO:0000256" key="1">
    <source>
        <dbReference type="SAM" id="SignalP"/>
    </source>
</evidence>
<organism evidence="2 3">
    <name type="scientific">Granulimonas faecalis</name>
    <dbReference type="NCBI Taxonomy" id="2894155"/>
    <lineage>
        <taxon>Bacteria</taxon>
        <taxon>Bacillati</taxon>
        <taxon>Actinomycetota</taxon>
        <taxon>Coriobacteriia</taxon>
        <taxon>Coriobacteriales</taxon>
        <taxon>Kribbibacteriaceae</taxon>
        <taxon>Granulimonas</taxon>
    </lineage>
</organism>
<evidence type="ECO:0008006" key="4">
    <source>
        <dbReference type="Google" id="ProtNLM"/>
    </source>
</evidence>
<feature type="signal peptide" evidence="1">
    <location>
        <begin position="1"/>
        <end position="22"/>
    </location>
</feature>
<evidence type="ECO:0000313" key="2">
    <source>
        <dbReference type="EMBL" id="GJM55981.1"/>
    </source>
</evidence>
<protein>
    <recommendedName>
        <fullName evidence="4">Lipoprotein</fullName>
    </recommendedName>
</protein>
<keyword evidence="1" id="KW-0732">Signal</keyword>
<name>A0AAV5B6I3_9ACTN</name>
<dbReference type="Proteomes" id="UP001055025">
    <property type="component" value="Unassembled WGS sequence"/>
</dbReference>
<gene>
    <name evidence="2" type="ORF">ATOP_16360</name>
</gene>
<comment type="caution">
    <text evidence="2">The sequence shown here is derived from an EMBL/GenBank/DDBJ whole genome shotgun (WGS) entry which is preliminary data.</text>
</comment>
<dbReference type="PROSITE" id="PS51257">
    <property type="entry name" value="PROKAR_LIPOPROTEIN"/>
    <property type="match status" value="1"/>
</dbReference>
<dbReference type="AlphaFoldDB" id="A0AAV5B6I3"/>
<proteinExistence type="predicted"/>
<evidence type="ECO:0000313" key="3">
    <source>
        <dbReference type="Proteomes" id="UP001055025"/>
    </source>
</evidence>